<reference evidence="9" key="1">
    <citation type="submission" date="2021-06" db="EMBL/GenBank/DDBJ databases">
        <title>Propagation of a rapidly emergent carbapenem-resistant Acinetobacter baumannii lineage by various extra-hospital transmission networks.</title>
        <authorList>
            <person name="Calix J."/>
        </authorList>
    </citation>
    <scope>NUCLEOTIDE SEQUENCE</scope>
    <source>
        <strain evidence="9">WU_MDCI_Aw63</strain>
    </source>
</reference>
<keyword evidence="5" id="KW-0029">Amino-acid transport</keyword>
<protein>
    <submittedName>
        <fullName evidence="9">L-cystine transporter</fullName>
    </submittedName>
</protein>
<evidence type="ECO:0000256" key="1">
    <source>
        <dbReference type="ARBA" id="ARBA00004141"/>
    </source>
</evidence>
<evidence type="ECO:0000256" key="6">
    <source>
        <dbReference type="ARBA" id="ARBA00022989"/>
    </source>
</evidence>
<evidence type="ECO:0000256" key="7">
    <source>
        <dbReference type="ARBA" id="ARBA00023136"/>
    </source>
</evidence>
<gene>
    <name evidence="9" type="ORF">KTH64_17220</name>
</gene>
<comment type="subcellular location">
    <subcellularLocation>
        <location evidence="1">Membrane</location>
        <topology evidence="1">Multi-pass membrane protein</topology>
    </subcellularLocation>
</comment>
<dbReference type="SUPFAM" id="SSF118215">
    <property type="entry name" value="Proton glutamate symport protein"/>
    <property type="match status" value="1"/>
</dbReference>
<dbReference type="AlphaFoldDB" id="A0AAW5RHY9"/>
<keyword evidence="7 8" id="KW-0472">Membrane</keyword>
<dbReference type="InterPro" id="IPR036458">
    <property type="entry name" value="Na:dicarbo_symporter_sf"/>
</dbReference>
<comment type="caution">
    <text evidence="9">The sequence shown here is derived from an EMBL/GenBank/DDBJ whole genome shotgun (WGS) entry which is preliminary data.</text>
</comment>
<feature type="transmembrane region" description="Helical" evidence="8">
    <location>
        <begin position="6"/>
        <end position="22"/>
    </location>
</feature>
<keyword evidence="3" id="KW-0813">Transport</keyword>
<evidence type="ECO:0000256" key="4">
    <source>
        <dbReference type="ARBA" id="ARBA00022692"/>
    </source>
</evidence>
<dbReference type="FunFam" id="1.10.3860.10:FF:000004">
    <property type="entry name" value="L-cystine transporter tcyP"/>
    <property type="match status" value="1"/>
</dbReference>
<dbReference type="InterPro" id="IPR001991">
    <property type="entry name" value="Na-dicarboxylate_symporter"/>
</dbReference>
<dbReference type="GO" id="GO:0015184">
    <property type="term" value="F:L-cystine transmembrane transporter activity"/>
    <property type="evidence" value="ECO:0007669"/>
    <property type="project" value="TreeGrafter"/>
</dbReference>
<dbReference type="PANTHER" id="PTHR42865:SF5">
    <property type="entry name" value="L-CYSTINE TRANSPORTER TCYP"/>
    <property type="match status" value="1"/>
</dbReference>
<feature type="transmembrane region" description="Helical" evidence="8">
    <location>
        <begin position="106"/>
        <end position="129"/>
    </location>
</feature>
<evidence type="ECO:0000256" key="8">
    <source>
        <dbReference type="SAM" id="Phobius"/>
    </source>
</evidence>
<evidence type="ECO:0000256" key="3">
    <source>
        <dbReference type="ARBA" id="ARBA00022448"/>
    </source>
</evidence>
<evidence type="ECO:0000256" key="5">
    <source>
        <dbReference type="ARBA" id="ARBA00022970"/>
    </source>
</evidence>
<evidence type="ECO:0000256" key="2">
    <source>
        <dbReference type="ARBA" id="ARBA00006148"/>
    </source>
</evidence>
<feature type="transmembrane region" description="Helical" evidence="8">
    <location>
        <begin position="71"/>
        <end position="94"/>
    </location>
</feature>
<organism evidence="9 10">
    <name type="scientific">Acinetobacter junii</name>
    <dbReference type="NCBI Taxonomy" id="40215"/>
    <lineage>
        <taxon>Bacteria</taxon>
        <taxon>Pseudomonadati</taxon>
        <taxon>Pseudomonadota</taxon>
        <taxon>Gammaproteobacteria</taxon>
        <taxon>Moraxellales</taxon>
        <taxon>Moraxellaceae</taxon>
        <taxon>Acinetobacter</taxon>
    </lineage>
</organism>
<feature type="transmembrane region" description="Helical" evidence="8">
    <location>
        <begin position="34"/>
        <end position="51"/>
    </location>
</feature>
<dbReference type="Pfam" id="PF00375">
    <property type="entry name" value="SDF"/>
    <property type="match status" value="1"/>
</dbReference>
<feature type="transmembrane region" description="Helical" evidence="8">
    <location>
        <begin position="369"/>
        <end position="388"/>
    </location>
</feature>
<dbReference type="PANTHER" id="PTHR42865">
    <property type="entry name" value="PROTON/GLUTAMATE-ASPARTATE SYMPORTER"/>
    <property type="match status" value="1"/>
</dbReference>
<keyword evidence="4 8" id="KW-0812">Transmembrane</keyword>
<evidence type="ECO:0000313" key="10">
    <source>
        <dbReference type="Proteomes" id="UP001208534"/>
    </source>
</evidence>
<evidence type="ECO:0000313" key="9">
    <source>
        <dbReference type="EMBL" id="MCU4398625.1"/>
    </source>
</evidence>
<proteinExistence type="inferred from homology"/>
<dbReference type="EMBL" id="JAHPRE010000120">
    <property type="protein sequence ID" value="MCU4398625.1"/>
    <property type="molecule type" value="Genomic_DNA"/>
</dbReference>
<feature type="transmembrane region" description="Helical" evidence="8">
    <location>
        <begin position="264"/>
        <end position="284"/>
    </location>
</feature>
<dbReference type="GO" id="GO:0005886">
    <property type="term" value="C:plasma membrane"/>
    <property type="evidence" value="ECO:0007669"/>
    <property type="project" value="TreeGrafter"/>
</dbReference>
<dbReference type="GO" id="GO:0015293">
    <property type="term" value="F:symporter activity"/>
    <property type="evidence" value="ECO:0007669"/>
    <property type="project" value="InterPro"/>
</dbReference>
<comment type="similarity">
    <text evidence="2">Belongs to the dicarboxylate/amino acid:cation symporter (DAACS) (TC 2.A.23) family.</text>
</comment>
<accession>A0AAW5RHY9</accession>
<dbReference type="RefSeq" id="WP_199955722.1">
    <property type="nucleotide sequence ID" value="NZ_CP071973.1"/>
</dbReference>
<dbReference type="Gene3D" id="1.10.3860.10">
    <property type="entry name" value="Sodium:dicarboxylate symporter"/>
    <property type="match status" value="1"/>
</dbReference>
<keyword evidence="6 8" id="KW-1133">Transmembrane helix</keyword>
<dbReference type="Proteomes" id="UP001208534">
    <property type="component" value="Unassembled WGS sequence"/>
</dbReference>
<name>A0AAW5RHY9_ACIJU</name>
<dbReference type="PRINTS" id="PR00173">
    <property type="entry name" value="EDTRNSPORT"/>
</dbReference>
<feature type="transmembrane region" description="Helical" evidence="8">
    <location>
        <begin position="394"/>
        <end position="414"/>
    </location>
</feature>
<sequence length="452" mass="47799">MNTLVLLNIIVFFLLMAGLFFTYRPDWSLAKKVLIGMGVGIVYGLVLKAVYADSPIIAESVTWFNLVGNGYVQLLQMVIMPLIFISILSAVVKLHQTTSLGKISSFVIGILLFTTAIAAFVGISVTNLFGLTAEGLVQGTQETARLAAIQTDYIGQVTNLDIPKLLLSLLPQNPFADLTGVRPTAIISVVIFSAFLGVAALKLMDKDPINGERIRNGIEALQALIISLVRLVMQFTPYGVFALMAKMVATANVADIVKLGEFLVASYLGLAIMFIVHALILIFVRVNPIEFFKKVFPVLTFAFTSRSSAASIPLNIEAQTKQLGVPEGIASFSASFGATIGQNGCAGLYPAMLAVMVAPTVGINPLDPLWIAQLIVIVTLSSIGVAGVGGGATFAALIVLPAMGLPVTLVALLISIEPLIDMGRTALNVNGSMTAGVATSQLLGVRDTVTKD</sequence>
<feature type="transmembrane region" description="Helical" evidence="8">
    <location>
        <begin position="223"/>
        <end position="244"/>
    </location>
</feature>
<feature type="transmembrane region" description="Helical" evidence="8">
    <location>
        <begin position="185"/>
        <end position="203"/>
    </location>
</feature>